<dbReference type="GO" id="GO:0004129">
    <property type="term" value="F:cytochrome-c oxidase activity"/>
    <property type="evidence" value="ECO:0007669"/>
    <property type="project" value="UniProtKB-EC"/>
</dbReference>
<evidence type="ECO:0000256" key="17">
    <source>
        <dbReference type="ARBA" id="ARBA00049512"/>
    </source>
</evidence>
<dbReference type="PANTHER" id="PTHR22888:SF9">
    <property type="entry name" value="CYTOCHROME C OXIDASE SUBUNIT 2"/>
    <property type="match status" value="1"/>
</dbReference>
<dbReference type="GO" id="GO:0005743">
    <property type="term" value="C:mitochondrial inner membrane"/>
    <property type="evidence" value="ECO:0007669"/>
    <property type="project" value="UniProtKB-SubCell"/>
</dbReference>
<dbReference type="PROSITE" id="PS00078">
    <property type="entry name" value="COX2"/>
    <property type="match status" value="1"/>
</dbReference>
<evidence type="ECO:0000256" key="19">
    <source>
        <dbReference type="SAM" id="Phobius"/>
    </source>
</evidence>
<dbReference type="EMBL" id="MF379623">
    <property type="protein sequence ID" value="AXJ93150.1"/>
    <property type="molecule type" value="Genomic_DNA"/>
</dbReference>
<keyword evidence="13 19" id="KW-1133">Transmembrane helix</keyword>
<evidence type="ECO:0000256" key="3">
    <source>
        <dbReference type="ARBA" id="ARBA00011164"/>
    </source>
</evidence>
<evidence type="ECO:0000313" key="22">
    <source>
        <dbReference type="EMBL" id="AXJ93150.1"/>
    </source>
</evidence>
<dbReference type="FunFam" id="1.10.287.90:FF:000001">
    <property type="entry name" value="Cytochrome c oxidase subunit 2"/>
    <property type="match status" value="1"/>
</dbReference>
<evidence type="ECO:0000256" key="12">
    <source>
        <dbReference type="ARBA" id="ARBA00022982"/>
    </source>
</evidence>
<evidence type="ECO:0000256" key="6">
    <source>
        <dbReference type="ARBA" id="ARBA00022660"/>
    </source>
</evidence>
<evidence type="ECO:0000256" key="14">
    <source>
        <dbReference type="ARBA" id="ARBA00023008"/>
    </source>
</evidence>
<dbReference type="AlphaFoldDB" id="A0A345WJA7"/>
<dbReference type="InterPro" id="IPR002429">
    <property type="entry name" value="CcO_II-like_C"/>
</dbReference>
<sequence>MATWGHLGFQDSASPLMEQLIFFHDHTMVVLILITTVVGYMMATLFFNTLTNRFLLEGQTIEIIWTILPAIILVFIALPSLRLLYLLDEVNNPSITLKTIGHQWYWSYEYSDFLQVEFDSYMMPTNELADNGFRLLDVDNRTVLPMNTQVRVLISAADVIHSWTVPALGIKADAIPGRLNQVSFLINRPGQFYGQCSEICGANHSFMPIVIESVSINSFLNWVSSSSDA</sequence>
<keyword evidence="8 18" id="KW-0479">Metal-binding</keyword>
<dbReference type="InterPro" id="IPR008972">
    <property type="entry name" value="Cupredoxin"/>
</dbReference>
<dbReference type="GO" id="GO:0042773">
    <property type="term" value="P:ATP synthesis coupled electron transport"/>
    <property type="evidence" value="ECO:0007669"/>
    <property type="project" value="TreeGrafter"/>
</dbReference>
<geneLocation type="mitochondrion" evidence="22"/>
<name>A0A345WJA7_9EUCA</name>
<keyword evidence="11" id="KW-1278">Translocase</keyword>
<dbReference type="InterPro" id="IPR036257">
    <property type="entry name" value="Cyt_c_oxidase_su2_TM_sf"/>
</dbReference>
<dbReference type="InterPro" id="IPR014222">
    <property type="entry name" value="Cyt_c_oxidase_su2"/>
</dbReference>
<accession>A0A345WJA7</accession>
<dbReference type="PROSITE" id="PS50857">
    <property type="entry name" value="COX2_CUA"/>
    <property type="match status" value="1"/>
</dbReference>
<proteinExistence type="inferred from homology"/>
<keyword evidence="6 18" id="KW-0679">Respiratory chain</keyword>
<evidence type="ECO:0000259" key="21">
    <source>
        <dbReference type="PROSITE" id="PS50999"/>
    </source>
</evidence>
<keyword evidence="14 18" id="KW-0186">Copper</keyword>
<comment type="subunit">
    <text evidence="3">Component of the cytochrome c oxidase (complex IV, CIV), a multisubunit enzyme composed of a catalytic core of 3 subunits and several supernumerary subunits. The complex exists as a monomer or a dimer and forms supercomplexes (SCs) in the inner mitochondrial membrane with ubiquinol-cytochrome c oxidoreductase (cytochrome b-c1 complex, complex III, CIII).</text>
</comment>
<evidence type="ECO:0000256" key="18">
    <source>
        <dbReference type="RuleBase" id="RU000457"/>
    </source>
</evidence>
<feature type="domain" description="Cytochrome oxidase subunit II transmembrane region profile" evidence="21">
    <location>
        <begin position="1"/>
        <end position="91"/>
    </location>
</feature>
<evidence type="ECO:0000256" key="16">
    <source>
        <dbReference type="ARBA" id="ARBA00023136"/>
    </source>
</evidence>
<dbReference type="CDD" id="cd13912">
    <property type="entry name" value="CcO_II_C"/>
    <property type="match status" value="1"/>
</dbReference>
<evidence type="ECO:0000256" key="7">
    <source>
        <dbReference type="ARBA" id="ARBA00022692"/>
    </source>
</evidence>
<dbReference type="RefSeq" id="YP_009512583.1">
    <property type="nucleotide sequence ID" value="NC_039170.1"/>
</dbReference>
<evidence type="ECO:0000256" key="5">
    <source>
        <dbReference type="ARBA" id="ARBA00022448"/>
    </source>
</evidence>
<dbReference type="Gene3D" id="2.60.40.420">
    <property type="entry name" value="Cupredoxins - blue copper proteins"/>
    <property type="match status" value="1"/>
</dbReference>
<evidence type="ECO:0000256" key="2">
    <source>
        <dbReference type="ARBA" id="ARBA00007866"/>
    </source>
</evidence>
<dbReference type="Gene3D" id="1.10.287.90">
    <property type="match status" value="1"/>
</dbReference>
<evidence type="ECO:0000256" key="8">
    <source>
        <dbReference type="ARBA" id="ARBA00022723"/>
    </source>
</evidence>
<dbReference type="InterPro" id="IPR001505">
    <property type="entry name" value="Copper_CuA"/>
</dbReference>
<comment type="function">
    <text evidence="18">Component of the cytochrome c oxidase, the last enzyme in the mitochondrial electron transport chain which drives oxidative phosphorylation. The respiratory chain contains 3 multisubunit complexes succinate dehydrogenase (complex II, CII), ubiquinol-cytochrome c oxidoreductase (cytochrome b-c1 complex, complex III, CIII) and cytochrome c oxidase (complex IV, CIV), that cooperate to transfer electrons derived from NADH and succinate to molecular oxygen, creating an electrochemical gradient over the inner membrane that drives transmembrane transport and the ATP synthase. Cytochrome c oxidase is the component of the respiratory chain that catalyzes the reduction of oxygen to water. Electrons originating from reduced cytochrome c in the intermembrane space (IMS) are transferred via the dinuclear copper A center (CU(A)) of subunit 2 and heme A of subunit 1 to the active site in subunit 1, a binuclear center (BNC) formed by heme A3 and copper B (CU(B)). The BNC reduces molecular oxygen to 2 water molecules using 4 electrons from cytochrome c in the IMS and 4 protons from the mitochondrial matrix.</text>
</comment>
<dbReference type="Pfam" id="PF00116">
    <property type="entry name" value="COX2"/>
    <property type="match status" value="1"/>
</dbReference>
<keyword evidence="5 18" id="KW-0813">Transport</keyword>
<keyword evidence="16 18" id="KW-0472">Membrane</keyword>
<evidence type="ECO:0000256" key="4">
    <source>
        <dbReference type="ARBA" id="ARBA00015946"/>
    </source>
</evidence>
<comment type="similarity">
    <text evidence="2 18">Belongs to the cytochrome c oxidase subunit 2 family.</text>
</comment>
<keyword evidence="12 18" id="KW-0249">Electron transport</keyword>
<feature type="transmembrane region" description="Helical" evidence="19">
    <location>
        <begin position="63"/>
        <end position="87"/>
    </location>
</feature>
<dbReference type="SUPFAM" id="SSF49503">
    <property type="entry name" value="Cupredoxins"/>
    <property type="match status" value="1"/>
</dbReference>
<keyword evidence="15 18" id="KW-0496">Mitochondrion</keyword>
<dbReference type="InterPro" id="IPR011759">
    <property type="entry name" value="Cyt_c_oxidase_su2_TM_dom"/>
</dbReference>
<evidence type="ECO:0000256" key="11">
    <source>
        <dbReference type="ARBA" id="ARBA00022967"/>
    </source>
</evidence>
<dbReference type="PRINTS" id="PR01166">
    <property type="entry name" value="CYCOXIDASEII"/>
</dbReference>
<evidence type="ECO:0000256" key="13">
    <source>
        <dbReference type="ARBA" id="ARBA00022989"/>
    </source>
</evidence>
<comment type="catalytic activity">
    <reaction evidence="17">
        <text>4 Fe(II)-[cytochrome c] + O2 + 8 H(+)(in) = 4 Fe(III)-[cytochrome c] + 2 H2O + 4 H(+)(out)</text>
        <dbReference type="Rhea" id="RHEA:11436"/>
        <dbReference type="Rhea" id="RHEA-COMP:10350"/>
        <dbReference type="Rhea" id="RHEA-COMP:14399"/>
        <dbReference type="ChEBI" id="CHEBI:15377"/>
        <dbReference type="ChEBI" id="CHEBI:15378"/>
        <dbReference type="ChEBI" id="CHEBI:15379"/>
        <dbReference type="ChEBI" id="CHEBI:29033"/>
        <dbReference type="ChEBI" id="CHEBI:29034"/>
        <dbReference type="EC" id="7.1.1.9"/>
    </reaction>
    <physiologicalReaction direction="left-to-right" evidence="17">
        <dbReference type="Rhea" id="RHEA:11437"/>
    </physiologicalReaction>
</comment>
<dbReference type="GO" id="GO:0005507">
    <property type="term" value="F:copper ion binding"/>
    <property type="evidence" value="ECO:0007669"/>
    <property type="project" value="InterPro"/>
</dbReference>
<comment type="cofactor">
    <cofactor evidence="18">
        <name>Cu cation</name>
        <dbReference type="ChEBI" id="CHEBI:23378"/>
    </cofactor>
    <text evidence="18">Binds a copper A center.</text>
</comment>
<dbReference type="InterPro" id="IPR034210">
    <property type="entry name" value="CcO_II_C"/>
</dbReference>
<dbReference type="PROSITE" id="PS50999">
    <property type="entry name" value="COX2_TM"/>
    <property type="match status" value="1"/>
</dbReference>
<dbReference type="GeneID" id="37625793"/>
<comment type="subcellular location">
    <subcellularLocation>
        <location evidence="1 18">Mitochondrion inner membrane</location>
        <topology evidence="1 18">Multi-pass membrane protein</topology>
    </subcellularLocation>
</comment>
<dbReference type="InterPro" id="IPR045187">
    <property type="entry name" value="CcO_II"/>
</dbReference>
<feature type="transmembrane region" description="Helical" evidence="19">
    <location>
        <begin position="28"/>
        <end position="51"/>
    </location>
</feature>
<keyword evidence="10" id="KW-0460">Magnesium</keyword>
<protein>
    <recommendedName>
        <fullName evidence="4 18">Cytochrome c oxidase subunit 2</fullName>
    </recommendedName>
</protein>
<dbReference type="PANTHER" id="PTHR22888">
    <property type="entry name" value="CYTOCHROME C OXIDASE, SUBUNIT II"/>
    <property type="match status" value="1"/>
</dbReference>
<dbReference type="GO" id="GO:0016491">
    <property type="term" value="F:oxidoreductase activity"/>
    <property type="evidence" value="ECO:0007669"/>
    <property type="project" value="InterPro"/>
</dbReference>
<feature type="domain" description="Cytochrome oxidase subunit II copper A binding" evidence="20">
    <location>
        <begin position="92"/>
        <end position="225"/>
    </location>
</feature>
<dbReference type="FunFam" id="2.60.40.420:FF:000001">
    <property type="entry name" value="Cytochrome c oxidase subunit 2"/>
    <property type="match status" value="1"/>
</dbReference>
<organism evidence="22">
    <name type="scientific">Gennadas parvus</name>
    <dbReference type="NCBI Taxonomy" id="2291890"/>
    <lineage>
        <taxon>Eukaryota</taxon>
        <taxon>Metazoa</taxon>
        <taxon>Ecdysozoa</taxon>
        <taxon>Arthropoda</taxon>
        <taxon>Crustacea</taxon>
        <taxon>Multicrustacea</taxon>
        <taxon>Malacostraca</taxon>
        <taxon>Eumalacostraca</taxon>
        <taxon>Eucarida</taxon>
        <taxon>Decapoda</taxon>
        <taxon>Dendrobranchiata</taxon>
        <taxon>Penaeoidea</taxon>
        <taxon>Benthesicymidae</taxon>
        <taxon>Gennadas</taxon>
    </lineage>
</organism>
<evidence type="ECO:0000259" key="20">
    <source>
        <dbReference type="PROSITE" id="PS50857"/>
    </source>
</evidence>
<keyword evidence="7 18" id="KW-0812">Transmembrane</keyword>
<reference evidence="22" key="1">
    <citation type="submission" date="2017-06" db="EMBL/GenBank/DDBJ databases">
        <authorList>
            <person name="Kim H.J."/>
            <person name="Triplett B.A."/>
        </authorList>
    </citation>
    <scope>NUCLEOTIDE SEQUENCE</scope>
</reference>
<reference evidence="22" key="2">
    <citation type="journal article" date="2018" name="Zool. Scr.">
        <title>Mitochondrial phylogenomics reveals insights into taxonomy and evolution of Penaeoidea (Crustacea: Decapoda).</title>
        <authorList>
            <person name="Cheng J."/>
            <person name="Chan T.-Y."/>
            <person name="Zhang N."/>
            <person name="Sun S."/>
            <person name="Sha Z.-L."/>
        </authorList>
    </citation>
    <scope>NUCLEOTIDE SEQUENCE</scope>
</reference>
<gene>
    <name evidence="22" type="primary">Cox2</name>
</gene>
<evidence type="ECO:0000256" key="10">
    <source>
        <dbReference type="ARBA" id="ARBA00022842"/>
    </source>
</evidence>
<evidence type="ECO:0000256" key="9">
    <source>
        <dbReference type="ARBA" id="ARBA00022792"/>
    </source>
</evidence>
<dbReference type="NCBIfam" id="TIGR02866">
    <property type="entry name" value="CoxB"/>
    <property type="match status" value="1"/>
</dbReference>
<dbReference type="SUPFAM" id="SSF81464">
    <property type="entry name" value="Cytochrome c oxidase subunit II-like, transmembrane region"/>
    <property type="match status" value="1"/>
</dbReference>
<dbReference type="Pfam" id="PF02790">
    <property type="entry name" value="COX2_TM"/>
    <property type="match status" value="1"/>
</dbReference>
<evidence type="ECO:0000256" key="1">
    <source>
        <dbReference type="ARBA" id="ARBA00004448"/>
    </source>
</evidence>
<keyword evidence="9 18" id="KW-0999">Mitochondrion inner membrane</keyword>
<evidence type="ECO:0000256" key="15">
    <source>
        <dbReference type="ARBA" id="ARBA00023128"/>
    </source>
</evidence>